<accession>A0A0F9C8Q2</accession>
<sequence>EYNNKLKISRQLQKAQDALIKMSERMIELDEKKNQ</sequence>
<dbReference type="EMBL" id="LAZR01034345">
    <property type="protein sequence ID" value="KKL45554.1"/>
    <property type="molecule type" value="Genomic_DNA"/>
</dbReference>
<organism evidence="1">
    <name type="scientific">marine sediment metagenome</name>
    <dbReference type="NCBI Taxonomy" id="412755"/>
    <lineage>
        <taxon>unclassified sequences</taxon>
        <taxon>metagenomes</taxon>
        <taxon>ecological metagenomes</taxon>
    </lineage>
</organism>
<comment type="caution">
    <text evidence="1">The sequence shown here is derived from an EMBL/GenBank/DDBJ whole genome shotgun (WGS) entry which is preliminary data.</text>
</comment>
<gene>
    <name evidence="1" type="ORF">LCGC14_2354540</name>
</gene>
<evidence type="ECO:0000313" key="1">
    <source>
        <dbReference type="EMBL" id="KKL45554.1"/>
    </source>
</evidence>
<feature type="non-terminal residue" evidence="1">
    <location>
        <position position="1"/>
    </location>
</feature>
<reference evidence="1" key="1">
    <citation type="journal article" date="2015" name="Nature">
        <title>Complex archaea that bridge the gap between prokaryotes and eukaryotes.</title>
        <authorList>
            <person name="Spang A."/>
            <person name="Saw J.H."/>
            <person name="Jorgensen S.L."/>
            <person name="Zaremba-Niedzwiedzka K."/>
            <person name="Martijn J."/>
            <person name="Lind A.E."/>
            <person name="van Eijk R."/>
            <person name="Schleper C."/>
            <person name="Guy L."/>
            <person name="Ettema T.J."/>
        </authorList>
    </citation>
    <scope>NUCLEOTIDE SEQUENCE</scope>
</reference>
<dbReference type="AlphaFoldDB" id="A0A0F9C8Q2"/>
<proteinExistence type="predicted"/>
<name>A0A0F9C8Q2_9ZZZZ</name>
<protein>
    <submittedName>
        <fullName evidence="1">Uncharacterized protein</fullName>
    </submittedName>
</protein>